<evidence type="ECO:0000313" key="4">
    <source>
        <dbReference type="Proteomes" id="UP000247485"/>
    </source>
</evidence>
<keyword evidence="3" id="KW-0378">Hydrolase</keyword>
<dbReference type="SUPFAM" id="SSF51556">
    <property type="entry name" value="Metallo-dependent hydrolases"/>
    <property type="match status" value="1"/>
</dbReference>
<name>A0A318FLH4_KLEOX</name>
<dbReference type="InterPro" id="IPR032466">
    <property type="entry name" value="Metal_Hydrolase"/>
</dbReference>
<comment type="similarity">
    <text evidence="1">Belongs to the metallo-dependent hydrolases superfamily.</text>
</comment>
<evidence type="ECO:0000313" key="3">
    <source>
        <dbReference type="EMBL" id="PXW43965.1"/>
    </source>
</evidence>
<organism evidence="3 4">
    <name type="scientific">Klebsiella oxytoca</name>
    <dbReference type="NCBI Taxonomy" id="571"/>
    <lineage>
        <taxon>Bacteria</taxon>
        <taxon>Pseudomonadati</taxon>
        <taxon>Pseudomonadota</taxon>
        <taxon>Gammaproteobacteria</taxon>
        <taxon>Enterobacterales</taxon>
        <taxon>Enterobacteriaceae</taxon>
        <taxon>Klebsiella/Raoultella group</taxon>
        <taxon>Klebsiella</taxon>
    </lineage>
</organism>
<dbReference type="Gene3D" id="3.20.20.140">
    <property type="entry name" value="Metal-dependent hydrolases"/>
    <property type="match status" value="1"/>
</dbReference>
<reference evidence="3 4" key="1">
    <citation type="submission" date="2018-05" db="EMBL/GenBank/DDBJ databases">
        <title>Freshwater and sediment microbial communities from various areas in North America, analyzing microbe dynamics in response to fracking.</title>
        <authorList>
            <person name="Lamendella R."/>
        </authorList>
    </citation>
    <scope>NUCLEOTIDE SEQUENCE [LARGE SCALE GENOMIC DNA]</scope>
    <source>
        <strain evidence="3 4">67</strain>
    </source>
</reference>
<evidence type="ECO:0000256" key="1">
    <source>
        <dbReference type="ARBA" id="ARBA00038310"/>
    </source>
</evidence>
<dbReference type="GO" id="GO:0016787">
    <property type="term" value="F:hydrolase activity"/>
    <property type="evidence" value="ECO:0007669"/>
    <property type="project" value="UniProtKB-KW"/>
</dbReference>
<sequence length="289" mass="32607">MLHITDTHLHLWDLSRFSLPWLSAVPALNHDVSWQDYRARVDQEKWCIDRALYVEVDVAPELRDEESLFLHELCEDPANFVEGGIISLDLQQPNEVSRWLDAGKYHSAIKGIRHVLHIASQPPGACLTPDFLNNVNALGKAGLCFEVCLRNEDLADAVALAERTATTLVLNHMGNVDSVRLMEEATYAANWRQRLQALAQQSNVWCKVSGVNIPANGDISLARPAIEQCLEIFSADRIVFASNFPVCLLNTGLIPWVDTLMRITEGQGRAWQENFFSHNAHELYRLREA</sequence>
<dbReference type="InterPro" id="IPR006680">
    <property type="entry name" value="Amidohydro-rel"/>
</dbReference>
<dbReference type="Pfam" id="PF04909">
    <property type="entry name" value="Amidohydro_2"/>
    <property type="match status" value="1"/>
</dbReference>
<evidence type="ECO:0000259" key="2">
    <source>
        <dbReference type="Pfam" id="PF04909"/>
    </source>
</evidence>
<dbReference type="InterPro" id="IPR052350">
    <property type="entry name" value="Metallo-dep_Lactonases"/>
</dbReference>
<protein>
    <submittedName>
        <fullName evidence="3">Putative TIM-barrel fold metal-dependent hydrolase</fullName>
    </submittedName>
</protein>
<feature type="domain" description="Amidohydrolase-related" evidence="2">
    <location>
        <begin position="6"/>
        <end position="286"/>
    </location>
</feature>
<gene>
    <name evidence="3" type="ORF">DET57_11079</name>
</gene>
<dbReference type="Proteomes" id="UP000247485">
    <property type="component" value="Unassembled WGS sequence"/>
</dbReference>
<dbReference type="PANTHER" id="PTHR43569">
    <property type="entry name" value="AMIDOHYDROLASE"/>
    <property type="match status" value="1"/>
</dbReference>
<dbReference type="AlphaFoldDB" id="A0A318FLH4"/>
<proteinExistence type="inferred from homology"/>
<dbReference type="EMBL" id="QJJG01000010">
    <property type="protein sequence ID" value="PXW43965.1"/>
    <property type="molecule type" value="Genomic_DNA"/>
</dbReference>
<accession>A0A318FLH4</accession>
<comment type="caution">
    <text evidence="3">The sequence shown here is derived from an EMBL/GenBank/DDBJ whole genome shotgun (WGS) entry which is preliminary data.</text>
</comment>
<dbReference type="RefSeq" id="WP_110274672.1">
    <property type="nucleotide sequence ID" value="NZ_QJJG01000010.1"/>
</dbReference>
<dbReference type="PANTHER" id="PTHR43569:SF2">
    <property type="entry name" value="AMIDOHYDROLASE-RELATED DOMAIN-CONTAINING PROTEIN"/>
    <property type="match status" value="1"/>
</dbReference>